<gene>
    <name evidence="2" type="ORF">WICPIJ_005963</name>
</gene>
<name>A0A9P8Q5A4_WICPI</name>
<organism evidence="2 3">
    <name type="scientific">Wickerhamomyces pijperi</name>
    <name type="common">Yeast</name>
    <name type="synonym">Pichia pijperi</name>
    <dbReference type="NCBI Taxonomy" id="599730"/>
    <lineage>
        <taxon>Eukaryota</taxon>
        <taxon>Fungi</taxon>
        <taxon>Dikarya</taxon>
        <taxon>Ascomycota</taxon>
        <taxon>Saccharomycotina</taxon>
        <taxon>Saccharomycetes</taxon>
        <taxon>Phaffomycetales</taxon>
        <taxon>Wickerhamomycetaceae</taxon>
        <taxon>Wickerhamomyces</taxon>
    </lineage>
</organism>
<feature type="compositionally biased region" description="Basic residues" evidence="1">
    <location>
        <begin position="1"/>
        <end position="12"/>
    </location>
</feature>
<accession>A0A9P8Q5A4</accession>
<feature type="non-terminal residue" evidence="2">
    <location>
        <position position="1"/>
    </location>
</feature>
<reference evidence="2" key="1">
    <citation type="journal article" date="2021" name="Open Biol.">
        <title>Shared evolutionary footprints suggest mitochondrial oxidative damage underlies multiple complex I losses in fungi.</title>
        <authorList>
            <person name="Schikora-Tamarit M.A."/>
            <person name="Marcet-Houben M."/>
            <person name="Nosek J."/>
            <person name="Gabaldon T."/>
        </authorList>
    </citation>
    <scope>NUCLEOTIDE SEQUENCE</scope>
    <source>
        <strain evidence="2">CBS2887</strain>
    </source>
</reference>
<evidence type="ECO:0000313" key="2">
    <source>
        <dbReference type="EMBL" id="KAH3683054.1"/>
    </source>
</evidence>
<dbReference type="EMBL" id="JAEUBG010003245">
    <property type="protein sequence ID" value="KAH3683054.1"/>
    <property type="molecule type" value="Genomic_DNA"/>
</dbReference>
<keyword evidence="3" id="KW-1185">Reference proteome</keyword>
<evidence type="ECO:0000256" key="1">
    <source>
        <dbReference type="SAM" id="MobiDB-lite"/>
    </source>
</evidence>
<dbReference type="OrthoDB" id="10261433at2759"/>
<proteinExistence type="predicted"/>
<protein>
    <submittedName>
        <fullName evidence="2">Uncharacterized protein</fullName>
    </submittedName>
</protein>
<comment type="caution">
    <text evidence="2">The sequence shown here is derived from an EMBL/GenBank/DDBJ whole genome shotgun (WGS) entry which is preliminary data.</text>
</comment>
<feature type="region of interest" description="Disordered" evidence="1">
    <location>
        <begin position="1"/>
        <end position="20"/>
    </location>
</feature>
<dbReference type="AlphaFoldDB" id="A0A9P8Q5A4"/>
<dbReference type="Proteomes" id="UP000774326">
    <property type="component" value="Unassembled WGS sequence"/>
</dbReference>
<reference evidence="2" key="2">
    <citation type="submission" date="2021-01" db="EMBL/GenBank/DDBJ databases">
        <authorList>
            <person name="Schikora-Tamarit M.A."/>
        </authorList>
    </citation>
    <scope>NUCLEOTIDE SEQUENCE</scope>
    <source>
        <strain evidence="2">CBS2887</strain>
    </source>
</reference>
<sequence>ASSRTRPPRSHSKSLTTSTVSSSKSSTIKGVWYLTGAGSIDGTLAVHTVFSPAFSITKEEVDEIIVRFKKTMAELEAEYDSPL</sequence>
<evidence type="ECO:0000313" key="3">
    <source>
        <dbReference type="Proteomes" id="UP000774326"/>
    </source>
</evidence>